<evidence type="ECO:0000313" key="2">
    <source>
        <dbReference type="EMBL" id="AXH59006.1"/>
    </source>
</evidence>
<feature type="region of interest" description="Disordered" evidence="1">
    <location>
        <begin position="1"/>
        <end position="39"/>
    </location>
</feature>
<dbReference type="AlphaFoldDB" id="A0AAD0PV28"/>
<dbReference type="AntiFam" id="ANF00261">
    <property type="entry name" value="Protein of unknown function (DUF1534)"/>
</dbReference>
<evidence type="ECO:0000256" key="1">
    <source>
        <dbReference type="SAM" id="MobiDB-lite"/>
    </source>
</evidence>
<accession>A0AAD0PV28</accession>
<reference evidence="2 3" key="1">
    <citation type="journal article" date="2011" name="PLoS Pathog.">
        <title>Dynamic evolution of pathogenicity revealed by sequencing and comparative genomics of 19 Pseudomonas syringae isolates.</title>
        <authorList>
            <person name="Baltrus D.A."/>
            <person name="Nishimura M.T."/>
            <person name="Romanchuk A."/>
            <person name="Chang J.H."/>
            <person name="Mukhtar M.S."/>
            <person name="Cherkis K."/>
            <person name="Roach J."/>
            <person name="Grant S.R."/>
            <person name="Jones C.D."/>
            <person name="Dangl J.L."/>
        </authorList>
    </citation>
    <scope>NUCLEOTIDE SEQUENCE [LARGE SCALE GENOMIC DNA]</scope>
    <source>
        <strain evidence="2 3">M301315</strain>
    </source>
</reference>
<evidence type="ECO:0000313" key="3">
    <source>
        <dbReference type="Proteomes" id="UP000006426"/>
    </source>
</evidence>
<dbReference type="EMBL" id="CP031225">
    <property type="protein sequence ID" value="AXH59006.1"/>
    <property type="molecule type" value="Genomic_DNA"/>
</dbReference>
<protein>
    <submittedName>
        <fullName evidence="2">DUF1534 domain-containing protein</fullName>
    </submittedName>
</protein>
<sequence length="84" mass="9150">MIVFSDAFRSAHASLDTSRVSGSSGNADRDALAARGRRASRKACDAERRTIFGALRHTSAPRLIFRIGRRVSRTACVIAETTRS</sequence>
<feature type="compositionally biased region" description="Polar residues" evidence="1">
    <location>
        <begin position="15"/>
        <end position="26"/>
    </location>
</feature>
<dbReference type="Proteomes" id="UP000006426">
    <property type="component" value="Chromosome"/>
</dbReference>
<proteinExistence type="predicted"/>
<gene>
    <name evidence="2" type="ORF">PLA107_006315</name>
</gene>
<name>A0AAD0PV28_PSEAV</name>
<organism evidence="2 3">
    <name type="scientific">Pseudomonas amygdali pv. lachrymans str. M301315</name>
    <dbReference type="NCBI Taxonomy" id="629260"/>
    <lineage>
        <taxon>Bacteria</taxon>
        <taxon>Pseudomonadati</taxon>
        <taxon>Pseudomonadota</taxon>
        <taxon>Gammaproteobacteria</taxon>
        <taxon>Pseudomonadales</taxon>
        <taxon>Pseudomonadaceae</taxon>
        <taxon>Pseudomonas</taxon>
        <taxon>Pseudomonas amygdali</taxon>
    </lineage>
</organism>